<keyword evidence="2" id="KW-1185">Reference proteome</keyword>
<organism evidence="1 2">
    <name type="scientific">Jilunia laotingensis</name>
    <dbReference type="NCBI Taxonomy" id="2763675"/>
    <lineage>
        <taxon>Bacteria</taxon>
        <taxon>Pseudomonadati</taxon>
        <taxon>Bacteroidota</taxon>
        <taxon>Bacteroidia</taxon>
        <taxon>Bacteroidales</taxon>
        <taxon>Bacteroidaceae</taxon>
        <taxon>Jilunia</taxon>
    </lineage>
</organism>
<evidence type="ECO:0000313" key="1">
    <source>
        <dbReference type="EMBL" id="MBC8591820.1"/>
    </source>
</evidence>
<dbReference type="InterPro" id="IPR007485">
    <property type="entry name" value="LPS_assembly_LptE"/>
</dbReference>
<dbReference type="GO" id="GO:0043165">
    <property type="term" value="P:Gram-negative-bacterium-type cell outer membrane assembly"/>
    <property type="evidence" value="ECO:0007669"/>
    <property type="project" value="InterPro"/>
</dbReference>
<proteinExistence type="predicted"/>
<dbReference type="Proteomes" id="UP000651085">
    <property type="component" value="Unassembled WGS sequence"/>
</dbReference>
<dbReference type="Pfam" id="PF04390">
    <property type="entry name" value="LptE"/>
    <property type="match status" value="1"/>
</dbReference>
<dbReference type="PROSITE" id="PS51257">
    <property type="entry name" value="PROKAR_LIPOPROTEIN"/>
    <property type="match status" value="1"/>
</dbReference>
<evidence type="ECO:0000313" key="2">
    <source>
        <dbReference type="Proteomes" id="UP000651085"/>
    </source>
</evidence>
<comment type="caution">
    <text evidence="1">The sequence shown here is derived from an EMBL/GenBank/DDBJ whole genome shotgun (WGS) entry which is preliminary data.</text>
</comment>
<name>A0A926F4J8_9BACT</name>
<evidence type="ECO:0008006" key="3">
    <source>
        <dbReference type="Google" id="ProtNLM"/>
    </source>
</evidence>
<dbReference type="AlphaFoldDB" id="A0A926F4J8"/>
<dbReference type="EMBL" id="JACRTF010000001">
    <property type="protein sequence ID" value="MBC8591820.1"/>
    <property type="molecule type" value="Genomic_DNA"/>
</dbReference>
<dbReference type="GO" id="GO:0019867">
    <property type="term" value="C:outer membrane"/>
    <property type="evidence" value="ECO:0007669"/>
    <property type="project" value="InterPro"/>
</dbReference>
<reference evidence="1" key="1">
    <citation type="submission" date="2020-08" db="EMBL/GenBank/DDBJ databases">
        <title>Genome public.</title>
        <authorList>
            <person name="Liu C."/>
            <person name="Sun Q."/>
        </authorList>
    </citation>
    <scope>NUCLEOTIDE SEQUENCE</scope>
    <source>
        <strain evidence="1">N12</strain>
    </source>
</reference>
<accession>A0A926F4J8</accession>
<dbReference type="RefSeq" id="WP_262433041.1">
    <property type="nucleotide sequence ID" value="NZ_JACRTF010000001.1"/>
</dbReference>
<gene>
    <name evidence="1" type="ORF">H8744_00920</name>
</gene>
<protein>
    <recommendedName>
        <fullName evidence="3">Lipopolysaccharide-assembly</fullName>
    </recommendedName>
</protein>
<sequence>MVWTKKIVQWSLLLMLPVIVLSCSVSYKFNGSSINYDKVKTISIADFPIKSAYVYQPLAIKFNDDLKDIFTRQTRLQLVRSANADLQIEGEITGINTYNEAVSADGFSSKVKVVVTVNVRFVNNTNHEEDFEQQFSAFRSDLDPSSLLPNIPDATIAEITKEISEQIFNATVANW</sequence>